<protein>
    <submittedName>
        <fullName evidence="1">Uncharacterized protein</fullName>
    </submittedName>
</protein>
<dbReference type="AlphaFoldDB" id="A0A1U7I430"/>
<accession>A0A1U7I430</accession>
<dbReference type="RefSeq" id="WP_073597141.1">
    <property type="nucleotide sequence ID" value="NZ_MRCE01000057.1"/>
</dbReference>
<dbReference type="STRING" id="454136.NIES2119_29925"/>
<name>A0A1U7I430_9CYAN</name>
<proteinExistence type="predicted"/>
<reference evidence="1 2" key="1">
    <citation type="submission" date="2016-11" db="EMBL/GenBank/DDBJ databases">
        <title>Draft Genome Sequences of Nine Cyanobacterial Strains from Diverse Habitats.</title>
        <authorList>
            <person name="Zhu T."/>
            <person name="Hou S."/>
            <person name="Lu X."/>
            <person name="Hess W.R."/>
        </authorList>
    </citation>
    <scope>NUCLEOTIDE SEQUENCE [LARGE SCALE GENOMIC DNA]</scope>
    <source>
        <strain evidence="1 2">IAM M-71</strain>
    </source>
</reference>
<organism evidence="1 2">
    <name type="scientific">[Phormidium ambiguum] IAM M-71</name>
    <dbReference type="NCBI Taxonomy" id="454136"/>
    <lineage>
        <taxon>Bacteria</taxon>
        <taxon>Bacillati</taxon>
        <taxon>Cyanobacteriota</taxon>
        <taxon>Cyanophyceae</taxon>
        <taxon>Oscillatoriophycideae</taxon>
        <taxon>Aerosakkonematales</taxon>
        <taxon>Aerosakkonemataceae</taxon>
        <taxon>Floridanema</taxon>
    </lineage>
</organism>
<comment type="caution">
    <text evidence="1">The sequence shown here is derived from an EMBL/GenBank/DDBJ whole genome shotgun (WGS) entry which is preliminary data.</text>
</comment>
<dbReference type="OrthoDB" id="463029at2"/>
<dbReference type="EMBL" id="MRCE01000057">
    <property type="protein sequence ID" value="OKH30893.1"/>
    <property type="molecule type" value="Genomic_DNA"/>
</dbReference>
<dbReference type="Proteomes" id="UP000185860">
    <property type="component" value="Unassembled WGS sequence"/>
</dbReference>
<evidence type="ECO:0000313" key="2">
    <source>
        <dbReference type="Proteomes" id="UP000185860"/>
    </source>
</evidence>
<gene>
    <name evidence="1" type="ORF">NIES2119_29925</name>
</gene>
<sequence>MPLIILEGQRISLIPEQCATDESIVNTLLPFYPDVANATISRKVVDGEEHIEIVKKVGTKGNFALIKSLQTAPESINPALSLSYQLKELEIQGKLSLETLLSISEEIEVAIAQGEQASKATNSALANLIASPPIPSKHPIPNL</sequence>
<evidence type="ECO:0000313" key="1">
    <source>
        <dbReference type="EMBL" id="OKH30893.1"/>
    </source>
</evidence>